<dbReference type="NCBIfam" id="NF003877">
    <property type="entry name" value="PRK05427.1"/>
    <property type="match status" value="1"/>
</dbReference>
<dbReference type="OrthoDB" id="9766150at2"/>
<dbReference type="Gene3D" id="3.10.580.10">
    <property type="entry name" value="CBS-domain"/>
    <property type="match status" value="1"/>
</dbReference>
<dbReference type="eggNOG" id="COG1227">
    <property type="taxonomic scope" value="Bacteria"/>
</dbReference>
<dbReference type="InterPro" id="IPR001667">
    <property type="entry name" value="DDH_dom"/>
</dbReference>
<dbReference type="STRING" id="1128398.Curi_c21480"/>
<keyword evidence="11" id="KW-1185">Reference proteome</keyword>
<dbReference type="SMART" id="SM01131">
    <property type="entry name" value="DHHA2"/>
    <property type="match status" value="1"/>
</dbReference>
<evidence type="ECO:0000256" key="3">
    <source>
        <dbReference type="ARBA" id="ARBA00022723"/>
    </source>
</evidence>
<dbReference type="SUPFAM" id="SSF54631">
    <property type="entry name" value="CBS-domain pair"/>
    <property type="match status" value="1"/>
</dbReference>
<evidence type="ECO:0000259" key="9">
    <source>
        <dbReference type="PROSITE" id="PS51371"/>
    </source>
</evidence>
<organism evidence="10 11">
    <name type="scientific">Gottschalkia acidurici (strain ATCC 7906 / DSM 604 / BCRC 14475 / CIP 104303 / KCTC 5404 / NCIMB 10678 / 9a)</name>
    <name type="common">Clostridium acidurici</name>
    <dbReference type="NCBI Taxonomy" id="1128398"/>
    <lineage>
        <taxon>Bacteria</taxon>
        <taxon>Bacillati</taxon>
        <taxon>Bacillota</taxon>
        <taxon>Tissierellia</taxon>
        <taxon>Tissierellales</taxon>
        <taxon>Gottschalkiaceae</taxon>
        <taxon>Gottschalkia</taxon>
    </lineage>
</organism>
<keyword evidence="5" id="KW-0464">Manganese</keyword>
<dbReference type="AlphaFoldDB" id="K0B3F1"/>
<dbReference type="Gene3D" id="3.10.310.20">
    <property type="entry name" value="DHHA2 domain"/>
    <property type="match status" value="1"/>
</dbReference>
<keyword evidence="4 10" id="KW-0378">Hydrolase</keyword>
<evidence type="ECO:0000256" key="5">
    <source>
        <dbReference type="ARBA" id="ARBA00023211"/>
    </source>
</evidence>
<dbReference type="PANTHER" id="PTHR12112">
    <property type="entry name" value="BNIP - RELATED"/>
    <property type="match status" value="1"/>
</dbReference>
<dbReference type="GO" id="GO:0004427">
    <property type="term" value="F:inorganic diphosphate phosphatase activity"/>
    <property type="evidence" value="ECO:0007669"/>
    <property type="project" value="UniProtKB-EC"/>
</dbReference>
<dbReference type="NCBIfam" id="NF011440">
    <property type="entry name" value="PRK14869.1-2"/>
    <property type="match status" value="1"/>
</dbReference>
<dbReference type="Gene3D" id="3.90.1640.10">
    <property type="entry name" value="inorganic pyrophosphatase (n-terminal core)"/>
    <property type="match status" value="1"/>
</dbReference>
<dbReference type="InterPro" id="IPR028979">
    <property type="entry name" value="Ser_kin/Pase_Hpr-like_N_sf"/>
</dbReference>
<name>K0B3F1_GOTA9</name>
<dbReference type="FunFam" id="3.90.1640.10:FF:000001">
    <property type="entry name" value="Probable manganese-dependent inorganic pyrophosphatase"/>
    <property type="match status" value="1"/>
</dbReference>
<dbReference type="EMBL" id="CP003326">
    <property type="protein sequence ID" value="AFS79151.1"/>
    <property type="molecule type" value="Genomic_DNA"/>
</dbReference>
<dbReference type="SUPFAM" id="SSF64182">
    <property type="entry name" value="DHH phosphoesterases"/>
    <property type="match status" value="1"/>
</dbReference>
<comment type="cofactor">
    <cofactor evidence="1">
        <name>Mn(2+)</name>
        <dbReference type="ChEBI" id="CHEBI:29035"/>
    </cofactor>
</comment>
<dbReference type="PATRIC" id="fig|1128398.3.peg.2219"/>
<dbReference type="SUPFAM" id="SSF75138">
    <property type="entry name" value="HprK N-terminal domain-like"/>
    <property type="match status" value="1"/>
</dbReference>
<dbReference type="InterPro" id="IPR038222">
    <property type="entry name" value="DHHA2_dom_sf"/>
</dbReference>
<dbReference type="PANTHER" id="PTHR12112:SF22">
    <property type="entry name" value="MANGANESE-DEPENDENT INORGANIC PYROPHOSPHATASE-RELATED"/>
    <property type="match status" value="1"/>
</dbReference>
<dbReference type="HOGENOM" id="CLU_025243_1_0_9"/>
<reference evidence="10 11" key="1">
    <citation type="journal article" date="2012" name="PLoS ONE">
        <title>The purine-utilizing bacterium Clostridium acidurici 9a: a genome-guided metabolic reconsideration.</title>
        <authorList>
            <person name="Hartwich K."/>
            <person name="Poehlein A."/>
            <person name="Daniel R."/>
        </authorList>
    </citation>
    <scope>NUCLEOTIDE SEQUENCE [LARGE SCALE GENOMIC DNA]</scope>
    <source>
        <strain evidence="11">ATCC 7906 / DSM 604 / BCRC 14475 / CIP 104303 / KCTC 5404 / NCIMB 10678 / 9a</strain>
    </source>
</reference>
<dbReference type="EC" id="3.6.1.1" evidence="2"/>
<dbReference type="InterPro" id="IPR038763">
    <property type="entry name" value="DHH_sf"/>
</dbReference>
<dbReference type="Gene3D" id="3.40.1390.20">
    <property type="entry name" value="HprK N-terminal domain-like"/>
    <property type="match status" value="1"/>
</dbReference>
<keyword evidence="3" id="KW-0479">Metal-binding</keyword>
<dbReference type="KEGG" id="cad:Curi_c21480"/>
<dbReference type="Pfam" id="PF02833">
    <property type="entry name" value="DHHA2"/>
    <property type="match status" value="1"/>
</dbReference>
<evidence type="ECO:0000313" key="11">
    <source>
        <dbReference type="Proteomes" id="UP000006094"/>
    </source>
</evidence>
<gene>
    <name evidence="10" type="primary">ppaC</name>
    <name evidence="10" type="ordered locus">Curi_c21480</name>
</gene>
<protein>
    <recommendedName>
        <fullName evidence="2">inorganic diphosphatase</fullName>
        <ecNumber evidence="2">3.6.1.1</ecNumber>
    </recommendedName>
    <alternativeName>
        <fullName evidence="6">Pyrophosphate phospho-hydrolase</fullName>
    </alternativeName>
</protein>
<evidence type="ECO:0000256" key="6">
    <source>
        <dbReference type="ARBA" id="ARBA00032535"/>
    </source>
</evidence>
<evidence type="ECO:0000313" key="10">
    <source>
        <dbReference type="EMBL" id="AFS79151.1"/>
    </source>
</evidence>
<dbReference type="SMART" id="SM00116">
    <property type="entry name" value="CBS"/>
    <property type="match status" value="2"/>
</dbReference>
<dbReference type="NCBIfam" id="NF011442">
    <property type="entry name" value="PRK14869.1-4"/>
    <property type="match status" value="1"/>
</dbReference>
<dbReference type="InterPro" id="IPR000644">
    <property type="entry name" value="CBS_dom"/>
</dbReference>
<proteinExistence type="predicted"/>
<dbReference type="Pfam" id="PF07085">
    <property type="entry name" value="DRTGG"/>
    <property type="match status" value="1"/>
</dbReference>
<comment type="catalytic activity">
    <reaction evidence="7">
        <text>diphosphate + H2O = 2 phosphate + H(+)</text>
        <dbReference type="Rhea" id="RHEA:24576"/>
        <dbReference type="ChEBI" id="CHEBI:15377"/>
        <dbReference type="ChEBI" id="CHEBI:15378"/>
        <dbReference type="ChEBI" id="CHEBI:33019"/>
        <dbReference type="ChEBI" id="CHEBI:43474"/>
        <dbReference type="EC" id="3.6.1.1"/>
    </reaction>
</comment>
<dbReference type="NCBIfam" id="NF011443">
    <property type="entry name" value="PRK14869.1-5"/>
    <property type="match status" value="1"/>
</dbReference>
<dbReference type="Pfam" id="PF00571">
    <property type="entry name" value="CBS"/>
    <property type="match status" value="2"/>
</dbReference>
<feature type="domain" description="CBS" evidence="9">
    <location>
        <begin position="243"/>
        <end position="299"/>
    </location>
</feature>
<dbReference type="Pfam" id="PF01368">
    <property type="entry name" value="DHH"/>
    <property type="match status" value="1"/>
</dbReference>
<evidence type="ECO:0000256" key="1">
    <source>
        <dbReference type="ARBA" id="ARBA00001936"/>
    </source>
</evidence>
<evidence type="ECO:0000256" key="7">
    <source>
        <dbReference type="ARBA" id="ARBA00047820"/>
    </source>
</evidence>
<accession>K0B3F1</accession>
<dbReference type="RefSeq" id="WP_014968287.1">
    <property type="nucleotide sequence ID" value="NC_018664.1"/>
</dbReference>
<evidence type="ECO:0000256" key="4">
    <source>
        <dbReference type="ARBA" id="ARBA00022801"/>
    </source>
</evidence>
<evidence type="ECO:0000256" key="8">
    <source>
        <dbReference type="PROSITE-ProRule" id="PRU00703"/>
    </source>
</evidence>
<dbReference type="InterPro" id="IPR004097">
    <property type="entry name" value="DHHA2"/>
</dbReference>
<dbReference type="Proteomes" id="UP000006094">
    <property type="component" value="Chromosome"/>
</dbReference>
<feature type="domain" description="CBS" evidence="9">
    <location>
        <begin position="71"/>
        <end position="129"/>
    </location>
</feature>
<dbReference type="GO" id="GO:0046872">
    <property type="term" value="F:metal ion binding"/>
    <property type="evidence" value="ECO:0007669"/>
    <property type="project" value="UniProtKB-KW"/>
</dbReference>
<dbReference type="PROSITE" id="PS51371">
    <property type="entry name" value="CBS"/>
    <property type="match status" value="2"/>
</dbReference>
<keyword evidence="8" id="KW-0129">CBS domain</keyword>
<dbReference type="GO" id="GO:0005737">
    <property type="term" value="C:cytoplasm"/>
    <property type="evidence" value="ECO:0007669"/>
    <property type="project" value="InterPro"/>
</dbReference>
<sequence length="534" mass="59881">MSILVFGHKNPDTDSVSSAIAFSYLNNKLGQNTEATVLGNISKETKYVLDYFKIEEPRLINNVKIQLEDLELEKVEGVKEDTSILSAFKLMEDGQIKVLPILDSKQHLKGVVTMKDIAMALIKSDGYKLSTTLNSIANDLKGNILVKAQENIEGNIKIASLYHETLQGILTSDDIIITGDRYDVFEEAIKLKVKLIIVTGGVEVPEEYLKSAKENGVSVISVGIDTFTSAKLINQCNNISSIMNTNIIKFSTHEYLEDVKEKIEQTNIRSFPVIDCDNVFLGFVSRSHIISPQRKKVMLVDHNEYEQSAEGLKEAEIIEVVDHHKIGNISTSMPISFRNMPVGSTCTIIYTMFKQANIEIPHGIAGVLISGIISDTLLFKSPTTTDIDKDAVENLNKILKLDLEKYAMDMFKSGTSLEGYSIEEIFYRDFKQFEIEGQKIGVGQVFTLDIDDVFNRKDKFLEFIDKTHEESGYYITLLVITDILKEGSYILYKSSKTNLIQKAFNADEEQGVFIPGLVSRKKQVVPNITEALNH</sequence>
<dbReference type="InterPro" id="IPR010766">
    <property type="entry name" value="DRTGG"/>
</dbReference>
<evidence type="ECO:0000256" key="2">
    <source>
        <dbReference type="ARBA" id="ARBA00012146"/>
    </source>
</evidence>
<dbReference type="InterPro" id="IPR046342">
    <property type="entry name" value="CBS_dom_sf"/>
</dbReference>